<keyword evidence="6" id="KW-0735">Signal-anchor</keyword>
<evidence type="ECO:0000256" key="4">
    <source>
        <dbReference type="ARBA" id="ARBA00022679"/>
    </source>
</evidence>
<dbReference type="InterPro" id="IPR022751">
    <property type="entry name" value="Alpha_mannosyltransferase"/>
</dbReference>
<evidence type="ECO:0000256" key="8">
    <source>
        <dbReference type="ARBA" id="ARBA00023034"/>
    </source>
</evidence>
<evidence type="ECO:0000256" key="2">
    <source>
        <dbReference type="ARBA" id="ARBA00004922"/>
    </source>
</evidence>
<comment type="similarity">
    <text evidence="3">Belongs to the MNN1/MNT family.</text>
</comment>
<sequence>MFKGIGSPRHRRLLMLLSFVVSLGYLTSAIFQRSSSAKFDKVAENFQQFLGEYFYSDDNNVIVEQLVKADSDSLPEAVAEHLKKTGGALMTTSKKQAQSQEFYSNLIRSLYSKKSEIPKLELEKRASDHKSSFWSKKELLSYLAMDHEEVARLQSIHKSVSESLPTKFPKGLYKGTGIVMIGGGRFSWLSLLSIKSMRSFGCKLPVELIIPTSEEYEYDFCEEILPALGGSCVLLQNVLGTEIMKDIPFKGYQYKSLALLASSFDNTLFLDSDNVLVSNPDKMFNSEPFLSKGFVSWPDYWERTTSPYLYEIMGIQVNETVRVNTREWPLPKPEVVTDPEAVPFHELQGAFPELSTESGQILIRKSDHVKTLCLALFYNLFGPEFFYPLISQGADGEGDKDTFVIAAINQDESYYQVHSNIKTFGWVDTGTGNFNGVAMGQRDPTEDYEMFEAIANAQNPNWEEFDKDRAKVFTVHANYPKLDPFLLHKEEKLKNSNGQDFRMYSDVGNFLPYKFDFELVQYKRMKFMLCDLNLSLKYFNEITRAELCQFIESHLEYLLAHPVEFSP</sequence>
<dbReference type="AlphaFoldDB" id="A0A0H5C601"/>
<dbReference type="Proteomes" id="UP000038830">
    <property type="component" value="Unassembled WGS sequence"/>
</dbReference>
<comment type="pathway">
    <text evidence="2">Protein modification; protein glycosylation.</text>
</comment>
<keyword evidence="9" id="KW-0472">Membrane</keyword>
<evidence type="ECO:0000256" key="3">
    <source>
        <dbReference type="ARBA" id="ARBA00009105"/>
    </source>
</evidence>
<dbReference type="PANTHER" id="PTHR31646:SF1">
    <property type="entry name" value="ALPHA-1,2-MANNOSYLTRANSFERASE MNN2"/>
    <property type="match status" value="1"/>
</dbReference>
<gene>
    <name evidence="10" type="ORF">BN1211_3760</name>
</gene>
<evidence type="ECO:0000256" key="1">
    <source>
        <dbReference type="ARBA" id="ARBA00004323"/>
    </source>
</evidence>
<keyword evidence="4" id="KW-0808">Transferase</keyword>
<dbReference type="Pfam" id="PF11051">
    <property type="entry name" value="Mannosyl_trans3"/>
    <property type="match status" value="1"/>
</dbReference>
<keyword evidence="8" id="KW-0333">Golgi apparatus</keyword>
<protein>
    <recommendedName>
        <fullName evidence="12">Nucleotide-diphospho-sugar transferase</fullName>
    </recommendedName>
</protein>
<dbReference type="GO" id="GO:0000026">
    <property type="term" value="F:alpha-1,2-mannosyltransferase activity"/>
    <property type="evidence" value="ECO:0007669"/>
    <property type="project" value="TreeGrafter"/>
</dbReference>
<name>A0A0H5C601_CYBJN</name>
<reference evidence="11" key="1">
    <citation type="journal article" date="2015" name="J. Biotechnol.">
        <title>The structure of the Cyberlindnera jadinii genome and its relation to Candida utilis analyzed by the occurrence of single nucleotide polymorphisms.</title>
        <authorList>
            <person name="Rupp O."/>
            <person name="Brinkrolf K."/>
            <person name="Buerth C."/>
            <person name="Kunigo M."/>
            <person name="Schneider J."/>
            <person name="Jaenicke S."/>
            <person name="Goesmann A."/>
            <person name="Puehler A."/>
            <person name="Jaeger K.-E."/>
            <person name="Ernst J.F."/>
        </authorList>
    </citation>
    <scope>NUCLEOTIDE SEQUENCE [LARGE SCALE GENOMIC DNA]</scope>
    <source>
        <strain evidence="11">ATCC 18201 / CBS 1600 / BCRC 20928 / JCM 3617 / NBRC 0987 / NRRL Y-1542</strain>
    </source>
</reference>
<evidence type="ECO:0000256" key="9">
    <source>
        <dbReference type="ARBA" id="ARBA00023136"/>
    </source>
</evidence>
<dbReference type="SUPFAM" id="SSF53448">
    <property type="entry name" value="Nucleotide-diphospho-sugar transferases"/>
    <property type="match status" value="1"/>
</dbReference>
<proteinExistence type="inferred from homology"/>
<accession>A0A0H5C601</accession>
<evidence type="ECO:0000313" key="11">
    <source>
        <dbReference type="Proteomes" id="UP000038830"/>
    </source>
</evidence>
<evidence type="ECO:0008006" key="12">
    <source>
        <dbReference type="Google" id="ProtNLM"/>
    </source>
</evidence>
<dbReference type="GO" id="GO:0000139">
    <property type="term" value="C:Golgi membrane"/>
    <property type="evidence" value="ECO:0007669"/>
    <property type="project" value="UniProtKB-SubCell"/>
</dbReference>
<evidence type="ECO:0000313" key="10">
    <source>
        <dbReference type="EMBL" id="CEP23227.1"/>
    </source>
</evidence>
<evidence type="ECO:0000256" key="6">
    <source>
        <dbReference type="ARBA" id="ARBA00022968"/>
    </source>
</evidence>
<dbReference type="GO" id="GO:0046354">
    <property type="term" value="P:mannan biosynthetic process"/>
    <property type="evidence" value="ECO:0007669"/>
    <property type="project" value="TreeGrafter"/>
</dbReference>
<keyword evidence="5" id="KW-0812">Transmembrane</keyword>
<organism evidence="10 11">
    <name type="scientific">Cyberlindnera jadinii (strain ATCC 18201 / CBS 1600 / BCRC 20928 / JCM 3617 / NBRC 0987 / NRRL Y-1542)</name>
    <name type="common">Torula yeast</name>
    <name type="synonym">Candida utilis</name>
    <dbReference type="NCBI Taxonomy" id="983966"/>
    <lineage>
        <taxon>Eukaryota</taxon>
        <taxon>Fungi</taxon>
        <taxon>Dikarya</taxon>
        <taxon>Ascomycota</taxon>
        <taxon>Saccharomycotina</taxon>
        <taxon>Saccharomycetes</taxon>
        <taxon>Phaffomycetales</taxon>
        <taxon>Phaffomycetaceae</taxon>
        <taxon>Cyberlindnera</taxon>
    </lineage>
</organism>
<dbReference type="InterPro" id="IPR029044">
    <property type="entry name" value="Nucleotide-diphossugar_trans"/>
</dbReference>
<keyword evidence="7" id="KW-1133">Transmembrane helix</keyword>
<dbReference type="EMBL" id="CDQK01000004">
    <property type="protein sequence ID" value="CEP23227.1"/>
    <property type="molecule type" value="Genomic_DNA"/>
</dbReference>
<evidence type="ECO:0000256" key="5">
    <source>
        <dbReference type="ARBA" id="ARBA00022692"/>
    </source>
</evidence>
<comment type="subcellular location">
    <subcellularLocation>
        <location evidence="1">Golgi apparatus membrane</location>
        <topology evidence="1">Single-pass type II membrane protein</topology>
    </subcellularLocation>
</comment>
<dbReference type="PANTHER" id="PTHR31646">
    <property type="entry name" value="ALPHA-1,2-MANNOSYLTRANSFERASE MNN2"/>
    <property type="match status" value="1"/>
</dbReference>
<evidence type="ECO:0000256" key="7">
    <source>
        <dbReference type="ARBA" id="ARBA00022989"/>
    </source>
</evidence>